<dbReference type="GO" id="GO:0006974">
    <property type="term" value="P:DNA damage response"/>
    <property type="evidence" value="ECO:0007669"/>
    <property type="project" value="TreeGrafter"/>
</dbReference>
<evidence type="ECO:0000313" key="2">
    <source>
        <dbReference type="Proteomes" id="UP000502065"/>
    </source>
</evidence>
<dbReference type="Gene3D" id="3.30.70.2970">
    <property type="entry name" value="Protein of unknown function (DUF541), domain 2"/>
    <property type="match status" value="1"/>
</dbReference>
<protein>
    <submittedName>
        <fullName evidence="1">SIMPL domain-containing protein</fullName>
    </submittedName>
</protein>
<dbReference type="AlphaFoldDB" id="A0AAE7AZZ6"/>
<sequence>MKRKIFLALILPVLGFSYELNFNKSFAKVVNPDLLSTNVNINVEKKDETKVNVEIDKFNDFIKNNKDVNIKNGSYTLSPKYKYYDNKQEFIGYVGSLRYTAESKDAKELNKFMNELILIKDKIKTDDVKLNISNVSWQISDDLQNKSFDDLRFEAISWIENYAKTLSSKLTKECEVKQININEFNNGNIVYARSEMALSSMSKSVSDVAPISSEQNITINPNFVLDCK</sequence>
<dbReference type="Gene3D" id="3.30.110.170">
    <property type="entry name" value="Protein of unknown function (DUF541), domain 1"/>
    <property type="match status" value="1"/>
</dbReference>
<dbReference type="EMBL" id="CP030944">
    <property type="protein sequence ID" value="QKE24838.1"/>
    <property type="molecule type" value="Genomic_DNA"/>
</dbReference>
<proteinExistence type="predicted"/>
<keyword evidence="2" id="KW-1185">Reference proteome</keyword>
<dbReference type="PANTHER" id="PTHR34387">
    <property type="entry name" value="SLR1258 PROTEIN"/>
    <property type="match status" value="1"/>
</dbReference>
<dbReference type="PANTHER" id="PTHR34387:SF2">
    <property type="entry name" value="SLR1258 PROTEIN"/>
    <property type="match status" value="1"/>
</dbReference>
<name>A0AAE7AZZ6_9BACT</name>
<evidence type="ECO:0000313" key="1">
    <source>
        <dbReference type="EMBL" id="QKE24838.1"/>
    </source>
</evidence>
<accession>A0AAE7AZZ6</accession>
<dbReference type="Pfam" id="PF04402">
    <property type="entry name" value="SIMPL"/>
    <property type="match status" value="1"/>
</dbReference>
<dbReference type="InterPro" id="IPR052022">
    <property type="entry name" value="26kDa_periplasmic_antigen"/>
</dbReference>
<gene>
    <name evidence="1" type="ORF">AAQM_0057</name>
</gene>
<dbReference type="InterPro" id="IPR007497">
    <property type="entry name" value="SIMPL/DUF541"/>
</dbReference>
<dbReference type="KEGG" id="aaqi:AAQM_0057"/>
<dbReference type="RefSeq" id="WP_129095277.1">
    <property type="nucleotide sequence ID" value="NZ_CBCSAE010000003.1"/>
</dbReference>
<dbReference type="Proteomes" id="UP000502065">
    <property type="component" value="Chromosome"/>
</dbReference>
<organism evidence="1 2">
    <name type="scientific">Arcobacter aquimarinus</name>
    <dbReference type="NCBI Taxonomy" id="1315211"/>
    <lineage>
        <taxon>Bacteria</taxon>
        <taxon>Pseudomonadati</taxon>
        <taxon>Campylobacterota</taxon>
        <taxon>Epsilonproteobacteria</taxon>
        <taxon>Campylobacterales</taxon>
        <taxon>Arcobacteraceae</taxon>
        <taxon>Arcobacter</taxon>
    </lineage>
</organism>
<reference evidence="1 2" key="1">
    <citation type="submission" date="2018-07" db="EMBL/GenBank/DDBJ databases">
        <title>Identification of phenol metabolism pathways in Arcobacter.</title>
        <authorList>
            <person name="Miller W.G."/>
            <person name="Yee E."/>
            <person name="Bono J.L."/>
        </authorList>
    </citation>
    <scope>NUCLEOTIDE SEQUENCE [LARGE SCALE GENOMIC DNA]</scope>
    <source>
        <strain evidence="1 2">W63</strain>
    </source>
</reference>